<dbReference type="GO" id="GO:0016740">
    <property type="term" value="F:transferase activity"/>
    <property type="evidence" value="ECO:0007669"/>
    <property type="project" value="UniProtKB-KW"/>
</dbReference>
<dbReference type="PANTHER" id="PTHR21064:SF5">
    <property type="entry name" value="SLR1880 PROTEIN"/>
    <property type="match status" value="1"/>
</dbReference>
<dbReference type="Proteomes" id="UP000272428">
    <property type="component" value="Unassembled WGS sequence"/>
</dbReference>
<reference evidence="2 3" key="1">
    <citation type="submission" date="2018-10" db="EMBL/GenBank/DDBJ databases">
        <title>Genomic Encyclopedia of Archaeal and Bacterial Type Strains, Phase II (KMG-II): from individual species to whole genera.</title>
        <authorList>
            <person name="Goeker M."/>
        </authorList>
    </citation>
    <scope>NUCLEOTIDE SEQUENCE [LARGE SCALE GENOMIC DNA]</scope>
    <source>
        <strain evidence="2 3">DSM 14219</strain>
    </source>
</reference>
<sequence>MELDHIIRKFIDTQNYSVSPITNGLINSTYLVKNNDNNSKYILQNINTKVFKHPQIIVDNHLKINRMLTAKHYDFKIIKPIASISNEFLVKDPHQQIWRMLDFVENSITFLKVPSAKIAYEAAKTFSIFLNTINMEPLPEIGDSLPGFINFEKRISDYKKALKVASADLKENAANEIQYINDFLSLPEKWIKLQHNNLLPKRIIHADPKISNILFHEEHYPLAVIDLDTVMISTILYDFGDMIRSYTNTANEDEAVTANNFNSEIFKAVKEGFLFHLQEKLTPEEYENLDYAAQVVIYIQALRFLTDYLNGNIYYSITYPEHNLDRTKNQLQLLKGLRKYLNEI</sequence>
<accession>A0A495SNM9</accession>
<dbReference type="PANTHER" id="PTHR21064">
    <property type="entry name" value="AMINOGLYCOSIDE PHOSPHOTRANSFERASE DOMAIN-CONTAINING PROTEIN-RELATED"/>
    <property type="match status" value="1"/>
</dbReference>
<dbReference type="SUPFAM" id="SSF56112">
    <property type="entry name" value="Protein kinase-like (PK-like)"/>
    <property type="match status" value="1"/>
</dbReference>
<dbReference type="EMBL" id="RBXB01000001">
    <property type="protein sequence ID" value="RKT01647.1"/>
    <property type="molecule type" value="Genomic_DNA"/>
</dbReference>
<feature type="domain" description="Aminoglycoside phosphotransferase" evidence="1">
    <location>
        <begin position="18"/>
        <end position="253"/>
    </location>
</feature>
<evidence type="ECO:0000313" key="2">
    <source>
        <dbReference type="EMBL" id="RKT01647.1"/>
    </source>
</evidence>
<evidence type="ECO:0000259" key="1">
    <source>
        <dbReference type="Pfam" id="PF01636"/>
    </source>
</evidence>
<gene>
    <name evidence="2" type="ORF">BCF58_0870</name>
</gene>
<organism evidence="2 3">
    <name type="scientific">Chryseobacterium defluvii</name>
    <dbReference type="NCBI Taxonomy" id="160396"/>
    <lineage>
        <taxon>Bacteria</taxon>
        <taxon>Pseudomonadati</taxon>
        <taxon>Bacteroidota</taxon>
        <taxon>Flavobacteriia</taxon>
        <taxon>Flavobacteriales</taxon>
        <taxon>Weeksellaceae</taxon>
        <taxon>Chryseobacterium group</taxon>
        <taxon>Chryseobacterium</taxon>
    </lineage>
</organism>
<proteinExistence type="predicted"/>
<keyword evidence="2" id="KW-0808">Transferase</keyword>
<protein>
    <submittedName>
        <fullName evidence="2">Phosphotransferase family enzyme</fullName>
    </submittedName>
</protein>
<dbReference type="Gene3D" id="3.90.1200.10">
    <property type="match status" value="1"/>
</dbReference>
<comment type="caution">
    <text evidence="2">The sequence shown here is derived from an EMBL/GenBank/DDBJ whole genome shotgun (WGS) entry which is preliminary data.</text>
</comment>
<evidence type="ECO:0000313" key="3">
    <source>
        <dbReference type="Proteomes" id="UP000272428"/>
    </source>
</evidence>
<dbReference type="OrthoDB" id="526037at2"/>
<dbReference type="InterPro" id="IPR002575">
    <property type="entry name" value="Aminoglycoside_PTrfase"/>
</dbReference>
<dbReference type="Pfam" id="PF01636">
    <property type="entry name" value="APH"/>
    <property type="match status" value="1"/>
</dbReference>
<dbReference type="InterPro" id="IPR050249">
    <property type="entry name" value="Pseudomonas-type_ThrB"/>
</dbReference>
<dbReference type="AlphaFoldDB" id="A0A495SNM9"/>
<name>A0A495SNM9_9FLAO</name>
<dbReference type="InterPro" id="IPR011009">
    <property type="entry name" value="Kinase-like_dom_sf"/>
</dbReference>
<dbReference type="RefSeq" id="WP_121460545.1">
    <property type="nucleotide sequence ID" value="NZ_RBXB01000001.1"/>
</dbReference>
<keyword evidence="3" id="KW-1185">Reference proteome</keyword>